<feature type="transmembrane region" description="Helical" evidence="7">
    <location>
        <begin position="316"/>
        <end position="335"/>
    </location>
</feature>
<sequence length="388" mass="42060">MDQFGSNVPSFGPASHDHEAGPSNLWPESVGPPVSSPQAAPLQVPLPPVDAPVHFSPVFHIRVDSFSEDMDLEEPVTPVDLAMVDLLCDVPDALVGLVDSVSSGEASMTVDAAPGLGSVADLLLEPPAIADPIHAAPRIAPASFVSLWWLDGDADLDSKRLKLVPPGDHVPPPGSHIFTSHLIPLNSVYNVELPVRVAYSSCYSHSDSMRFIIDFVVDFLLFFTWICPLLGIDNCKLDGCASSGRFSKYIYLFIYLGGITVMGISTIITLLSPVLSTGKFRSFRAFLFVAMGLFGLIPAIHVVIVNGSEPQRNITLAYEAVMALSYLIGTVFYVSRIPERWKPGWFDLAGHSHQIFHVFVIMGALAHHGAALIFLEFRGRKGCERVAT</sequence>
<dbReference type="GO" id="GO:0038023">
    <property type="term" value="F:signaling receptor activity"/>
    <property type="evidence" value="ECO:0007669"/>
    <property type="project" value="TreeGrafter"/>
</dbReference>
<keyword evidence="4 7" id="KW-0472">Membrane</keyword>
<gene>
    <name evidence="8" type="ORF">RJ640_000193</name>
</gene>
<evidence type="ECO:0000313" key="9">
    <source>
        <dbReference type="Proteomes" id="UP001187471"/>
    </source>
</evidence>
<evidence type="ECO:0000256" key="5">
    <source>
        <dbReference type="PIRSR" id="PIRSR604254-1"/>
    </source>
</evidence>
<dbReference type="GO" id="GO:0009725">
    <property type="term" value="P:response to hormone"/>
    <property type="evidence" value="ECO:0007669"/>
    <property type="project" value="TreeGrafter"/>
</dbReference>
<comment type="subcellular location">
    <subcellularLocation>
        <location evidence="1">Membrane</location>
        <topology evidence="1">Multi-pass membrane protein</topology>
    </subcellularLocation>
</comment>
<dbReference type="GO" id="GO:0009744">
    <property type="term" value="P:response to sucrose"/>
    <property type="evidence" value="ECO:0007669"/>
    <property type="project" value="UniProtKB-ARBA"/>
</dbReference>
<feature type="transmembrane region" description="Helical" evidence="7">
    <location>
        <begin position="250"/>
        <end position="271"/>
    </location>
</feature>
<keyword evidence="9" id="KW-1185">Reference proteome</keyword>
<dbReference type="GO" id="GO:0046872">
    <property type="term" value="F:metal ion binding"/>
    <property type="evidence" value="ECO:0007669"/>
    <property type="project" value="UniProtKB-KW"/>
</dbReference>
<dbReference type="PANTHER" id="PTHR20855:SF115">
    <property type="entry name" value="HEPTAHELICAL TRANSMEMBRANE PROTEIN 1"/>
    <property type="match status" value="1"/>
</dbReference>
<evidence type="ECO:0000256" key="4">
    <source>
        <dbReference type="ARBA" id="ARBA00023136"/>
    </source>
</evidence>
<feature type="transmembrane region" description="Helical" evidence="7">
    <location>
        <begin position="211"/>
        <end position="230"/>
    </location>
</feature>
<name>A0AA88RBI8_9ASTE</name>
<evidence type="ECO:0000256" key="7">
    <source>
        <dbReference type="SAM" id="Phobius"/>
    </source>
</evidence>
<dbReference type="EMBL" id="JAVXUO010001257">
    <property type="protein sequence ID" value="KAK2984177.1"/>
    <property type="molecule type" value="Genomic_DNA"/>
</dbReference>
<keyword evidence="5" id="KW-0479">Metal-binding</keyword>
<dbReference type="AlphaFoldDB" id="A0AA88RBI8"/>
<reference evidence="8" key="1">
    <citation type="submission" date="2022-12" db="EMBL/GenBank/DDBJ databases">
        <title>Draft genome assemblies for two species of Escallonia (Escalloniales).</title>
        <authorList>
            <person name="Chanderbali A."/>
            <person name="Dervinis C."/>
            <person name="Anghel I."/>
            <person name="Soltis D."/>
            <person name="Soltis P."/>
            <person name="Zapata F."/>
        </authorList>
    </citation>
    <scope>NUCLEOTIDE SEQUENCE</scope>
    <source>
        <strain evidence="8">UCBG92.1500</strain>
        <tissue evidence="8">Leaf</tissue>
    </source>
</reference>
<proteinExistence type="predicted"/>
<comment type="caution">
    <text evidence="8">The sequence shown here is derived from an EMBL/GenBank/DDBJ whole genome shotgun (WGS) entry which is preliminary data.</text>
</comment>
<evidence type="ECO:0000256" key="1">
    <source>
        <dbReference type="ARBA" id="ARBA00004141"/>
    </source>
</evidence>
<evidence type="ECO:0000256" key="2">
    <source>
        <dbReference type="ARBA" id="ARBA00022692"/>
    </source>
</evidence>
<dbReference type="InterPro" id="IPR004254">
    <property type="entry name" value="AdipoR/HlyIII-related"/>
</dbReference>
<evidence type="ECO:0000256" key="3">
    <source>
        <dbReference type="ARBA" id="ARBA00022989"/>
    </source>
</evidence>
<feature type="transmembrane region" description="Helical" evidence="7">
    <location>
        <begin position="283"/>
        <end position="304"/>
    </location>
</feature>
<organism evidence="8 9">
    <name type="scientific">Escallonia rubra</name>
    <dbReference type="NCBI Taxonomy" id="112253"/>
    <lineage>
        <taxon>Eukaryota</taxon>
        <taxon>Viridiplantae</taxon>
        <taxon>Streptophyta</taxon>
        <taxon>Embryophyta</taxon>
        <taxon>Tracheophyta</taxon>
        <taxon>Spermatophyta</taxon>
        <taxon>Magnoliopsida</taxon>
        <taxon>eudicotyledons</taxon>
        <taxon>Gunneridae</taxon>
        <taxon>Pentapetalae</taxon>
        <taxon>asterids</taxon>
        <taxon>campanulids</taxon>
        <taxon>Escalloniales</taxon>
        <taxon>Escalloniaceae</taxon>
        <taxon>Escallonia</taxon>
    </lineage>
</organism>
<keyword evidence="3 7" id="KW-1133">Transmembrane helix</keyword>
<keyword evidence="2 7" id="KW-0812">Transmembrane</keyword>
<dbReference type="PANTHER" id="PTHR20855">
    <property type="entry name" value="ADIPOR/PROGESTIN RECEPTOR-RELATED"/>
    <property type="match status" value="1"/>
</dbReference>
<dbReference type="Proteomes" id="UP001187471">
    <property type="component" value="Unassembled WGS sequence"/>
</dbReference>
<evidence type="ECO:0000256" key="6">
    <source>
        <dbReference type="SAM" id="MobiDB-lite"/>
    </source>
</evidence>
<feature type="binding site" evidence="5">
    <location>
        <position position="353"/>
    </location>
    <ligand>
        <name>Zn(2+)</name>
        <dbReference type="ChEBI" id="CHEBI:29105"/>
    </ligand>
</feature>
<feature type="binding site" evidence="5">
    <location>
        <position position="357"/>
    </location>
    <ligand>
        <name>Zn(2+)</name>
        <dbReference type="ChEBI" id="CHEBI:29105"/>
    </ligand>
</feature>
<accession>A0AA88RBI8</accession>
<dbReference type="GO" id="GO:0016020">
    <property type="term" value="C:membrane"/>
    <property type="evidence" value="ECO:0007669"/>
    <property type="project" value="UniProtKB-SubCell"/>
</dbReference>
<protein>
    <submittedName>
        <fullName evidence="8">Uncharacterized protein</fullName>
    </submittedName>
</protein>
<evidence type="ECO:0000313" key="8">
    <source>
        <dbReference type="EMBL" id="KAK2984177.1"/>
    </source>
</evidence>
<feature type="transmembrane region" description="Helical" evidence="7">
    <location>
        <begin position="355"/>
        <end position="375"/>
    </location>
</feature>
<keyword evidence="5" id="KW-0862">Zinc</keyword>
<dbReference type="Pfam" id="PF03006">
    <property type="entry name" value="HlyIII"/>
    <property type="match status" value="1"/>
</dbReference>
<feature type="region of interest" description="Disordered" evidence="6">
    <location>
        <begin position="1"/>
        <end position="45"/>
    </location>
</feature>